<gene>
    <name evidence="7" type="ORF">C2L71_05515</name>
</gene>
<feature type="transmembrane region" description="Helical" evidence="5">
    <location>
        <begin position="126"/>
        <end position="149"/>
    </location>
</feature>
<feature type="transmembrane region" description="Helical" evidence="5">
    <location>
        <begin position="193"/>
        <end position="210"/>
    </location>
</feature>
<evidence type="ECO:0000259" key="6">
    <source>
        <dbReference type="Pfam" id="PF01794"/>
    </source>
</evidence>
<evidence type="ECO:0000256" key="3">
    <source>
        <dbReference type="ARBA" id="ARBA00022989"/>
    </source>
</evidence>
<organism evidence="7 8">
    <name type="scientific">Enteroscipio rubneri</name>
    <dbReference type="NCBI Taxonomy" id="2070686"/>
    <lineage>
        <taxon>Bacteria</taxon>
        <taxon>Bacillati</taxon>
        <taxon>Actinomycetota</taxon>
        <taxon>Coriobacteriia</taxon>
        <taxon>Eggerthellales</taxon>
        <taxon>Eggerthellaceae</taxon>
        <taxon>Enteroscipio</taxon>
    </lineage>
</organism>
<dbReference type="InterPro" id="IPR013130">
    <property type="entry name" value="Fe3_Rdtase_TM_dom"/>
</dbReference>
<accession>A0A2K2UCG4</accession>
<keyword evidence="3 5" id="KW-1133">Transmembrane helix</keyword>
<comment type="subcellular location">
    <subcellularLocation>
        <location evidence="1">Membrane</location>
        <topology evidence="1">Multi-pass membrane protein</topology>
    </subcellularLocation>
</comment>
<feature type="transmembrane region" description="Helical" evidence="5">
    <location>
        <begin position="170"/>
        <end position="187"/>
    </location>
</feature>
<dbReference type="OrthoDB" id="3174396at2"/>
<evidence type="ECO:0000313" key="7">
    <source>
        <dbReference type="EMBL" id="PNV67974.1"/>
    </source>
</evidence>
<comment type="caution">
    <text evidence="7">The sequence shown here is derived from an EMBL/GenBank/DDBJ whole genome shotgun (WGS) entry which is preliminary data.</text>
</comment>
<evidence type="ECO:0000256" key="2">
    <source>
        <dbReference type="ARBA" id="ARBA00022692"/>
    </source>
</evidence>
<sequence length="234" mass="25393">MRFLIALVVAVALLAVCERPLKRYPGLFYALSAALVALYFFGSASNATGGLWPYFLPLVQRCALAFVLFSIVMFAGALEDSSRLRLRIMAVRRQLSVMACIFAVGHIAFYAASYVPTIAATPTVNLALSLALATALVALMAILLATSLLAVKQRLKPSAWKGVQRLAYPFYLLMYVHLALLLLPSALSGKETALVSLSVYTAVFACYAILRSRRALQRHALARTVASQSRTEAS</sequence>
<dbReference type="Pfam" id="PF01794">
    <property type="entry name" value="Ferric_reduct"/>
    <property type="match status" value="1"/>
</dbReference>
<evidence type="ECO:0000256" key="5">
    <source>
        <dbReference type="SAM" id="Phobius"/>
    </source>
</evidence>
<dbReference type="RefSeq" id="WP_103264776.1">
    <property type="nucleotide sequence ID" value="NZ_CABMLE010000004.1"/>
</dbReference>
<feature type="transmembrane region" description="Helical" evidence="5">
    <location>
        <begin position="58"/>
        <end position="78"/>
    </location>
</feature>
<name>A0A2K2UCG4_9ACTN</name>
<evidence type="ECO:0000256" key="1">
    <source>
        <dbReference type="ARBA" id="ARBA00004141"/>
    </source>
</evidence>
<dbReference type="EMBL" id="PPEK01000004">
    <property type="protein sequence ID" value="PNV67974.1"/>
    <property type="molecule type" value="Genomic_DNA"/>
</dbReference>
<keyword evidence="2 5" id="KW-0812">Transmembrane</keyword>
<feature type="domain" description="Ferric oxidoreductase" evidence="6">
    <location>
        <begin position="64"/>
        <end position="174"/>
    </location>
</feature>
<keyword evidence="4 5" id="KW-0472">Membrane</keyword>
<evidence type="ECO:0000313" key="8">
    <source>
        <dbReference type="Proteomes" id="UP000236197"/>
    </source>
</evidence>
<protein>
    <recommendedName>
        <fullName evidence="6">Ferric oxidoreductase domain-containing protein</fullName>
    </recommendedName>
</protein>
<dbReference type="Proteomes" id="UP000236197">
    <property type="component" value="Unassembled WGS sequence"/>
</dbReference>
<proteinExistence type="predicted"/>
<dbReference type="AlphaFoldDB" id="A0A2K2UCG4"/>
<feature type="transmembrane region" description="Helical" evidence="5">
    <location>
        <begin position="99"/>
        <end position="120"/>
    </location>
</feature>
<reference evidence="8" key="1">
    <citation type="submission" date="2018-01" db="EMBL/GenBank/DDBJ databases">
        <title>Rubneribacter badeniensis gen. nov., sp. nov., and Colonibacter rubneri, gen. nov., sp. nov., WGS of new members of the Eggerthellaceae.</title>
        <authorList>
            <person name="Danylec N."/>
            <person name="Stoll D.A."/>
            <person name="Doetsch A."/>
            <person name="Kulling S.E."/>
            <person name="Huch M."/>
        </authorList>
    </citation>
    <scope>NUCLEOTIDE SEQUENCE [LARGE SCALE GENOMIC DNA]</scope>
    <source>
        <strain evidence="8">ResAG-96</strain>
    </source>
</reference>
<keyword evidence="8" id="KW-1185">Reference proteome</keyword>
<evidence type="ECO:0000256" key="4">
    <source>
        <dbReference type="ARBA" id="ARBA00023136"/>
    </source>
</evidence>
<dbReference type="GO" id="GO:0016020">
    <property type="term" value="C:membrane"/>
    <property type="evidence" value="ECO:0007669"/>
    <property type="project" value="UniProtKB-SubCell"/>
</dbReference>